<name>A0A841TJM8_9BACL</name>
<comment type="caution">
    <text evidence="2">The sequence shown here is derived from an EMBL/GenBank/DDBJ whole genome shotgun (WGS) entry which is preliminary data.</text>
</comment>
<evidence type="ECO:0000313" key="2">
    <source>
        <dbReference type="EMBL" id="MBB6679137.1"/>
    </source>
</evidence>
<dbReference type="GO" id="GO:0016853">
    <property type="term" value="F:isomerase activity"/>
    <property type="evidence" value="ECO:0007669"/>
    <property type="project" value="UniProtKB-KW"/>
</dbReference>
<keyword evidence="3" id="KW-1185">Reference proteome</keyword>
<gene>
    <name evidence="2" type="ORF">H4Q31_17750</name>
</gene>
<dbReference type="PANTHER" id="PTHR12110:SF53">
    <property type="entry name" value="BLR5974 PROTEIN"/>
    <property type="match status" value="1"/>
</dbReference>
<keyword evidence="2" id="KW-0413">Isomerase</keyword>
<evidence type="ECO:0000313" key="3">
    <source>
        <dbReference type="Proteomes" id="UP000574133"/>
    </source>
</evidence>
<sequence length="285" mass="31218">MKLGVSTYSLSRAMASGEMSVTDAIRWIAEAGGQHVEIVPFGFSLTDNPELIGSIVRTAAETGLEVSNYAVGANFVTDDEAAFEAEIRRVMGEVDIARALGAKRMRHDVARREGGTSAMFVRELPKLAEACRRIADYAAPFGITTSVENHGYYVQHSDRVTALVEAAGRPNFRLTMDVGNFMCADEESVSAVKKTISYASMVHLKDFYLRPASRDPGEGFFRTLSGNYLRGAIVGQGDIDMREALRVVKASGYDGYVSIEFEGMEECKLGTRIGLANARRMWDEV</sequence>
<dbReference type="InterPro" id="IPR036237">
    <property type="entry name" value="Xyl_isomerase-like_sf"/>
</dbReference>
<evidence type="ECO:0000259" key="1">
    <source>
        <dbReference type="Pfam" id="PF01261"/>
    </source>
</evidence>
<dbReference type="SUPFAM" id="SSF51658">
    <property type="entry name" value="Xylose isomerase-like"/>
    <property type="match status" value="1"/>
</dbReference>
<dbReference type="PANTHER" id="PTHR12110">
    <property type="entry name" value="HYDROXYPYRUVATE ISOMERASE"/>
    <property type="match status" value="1"/>
</dbReference>
<proteinExistence type="predicted"/>
<dbReference type="InterPro" id="IPR050312">
    <property type="entry name" value="IolE/XylAMocC-like"/>
</dbReference>
<reference evidence="2 3" key="1">
    <citation type="submission" date="2020-08" db="EMBL/GenBank/DDBJ databases">
        <title>Cohnella phylogeny.</title>
        <authorList>
            <person name="Dunlap C."/>
        </authorList>
    </citation>
    <scope>NUCLEOTIDE SEQUENCE [LARGE SCALE GENOMIC DNA]</scope>
    <source>
        <strain evidence="2 3">DSM 103658</strain>
    </source>
</reference>
<dbReference type="Proteomes" id="UP000574133">
    <property type="component" value="Unassembled WGS sequence"/>
</dbReference>
<protein>
    <submittedName>
        <fullName evidence="2">Sugar phosphate isomerase/epimerase</fullName>
    </submittedName>
</protein>
<dbReference type="Gene3D" id="3.20.20.150">
    <property type="entry name" value="Divalent-metal-dependent TIM barrel enzymes"/>
    <property type="match status" value="1"/>
</dbReference>
<organism evidence="2 3">
    <name type="scientific">Cohnella lubricantis</name>
    <dbReference type="NCBI Taxonomy" id="2163172"/>
    <lineage>
        <taxon>Bacteria</taxon>
        <taxon>Bacillati</taxon>
        <taxon>Bacillota</taxon>
        <taxon>Bacilli</taxon>
        <taxon>Bacillales</taxon>
        <taxon>Paenibacillaceae</taxon>
        <taxon>Cohnella</taxon>
    </lineage>
</organism>
<dbReference type="Pfam" id="PF01261">
    <property type="entry name" value="AP_endonuc_2"/>
    <property type="match status" value="1"/>
</dbReference>
<accession>A0A841TJM8</accession>
<feature type="domain" description="Xylose isomerase-like TIM barrel" evidence="1">
    <location>
        <begin position="25"/>
        <end position="265"/>
    </location>
</feature>
<dbReference type="EMBL" id="JACJVN010000071">
    <property type="protein sequence ID" value="MBB6679137.1"/>
    <property type="molecule type" value="Genomic_DNA"/>
</dbReference>
<dbReference type="AlphaFoldDB" id="A0A841TJM8"/>
<dbReference type="InterPro" id="IPR013022">
    <property type="entry name" value="Xyl_isomerase-like_TIM-brl"/>
</dbReference>
<dbReference type="RefSeq" id="WP_185180402.1">
    <property type="nucleotide sequence ID" value="NZ_CBCSEP010000038.1"/>
</dbReference>